<dbReference type="AlphaFoldDB" id="A0A3D9V2C2"/>
<name>A0A3D9V2C2_THECX</name>
<accession>A0A3D9V2C2</accession>
<reference evidence="1 2" key="1">
    <citation type="submission" date="2018-08" db="EMBL/GenBank/DDBJ databases">
        <title>Sequencing the genomes of 1000 actinobacteria strains.</title>
        <authorList>
            <person name="Klenk H.-P."/>
        </authorList>
    </citation>
    <scope>NUCLEOTIDE SEQUENCE [LARGE SCALE GENOMIC DNA]</scope>
    <source>
        <strain evidence="1 2">DSM 22891</strain>
    </source>
</reference>
<organism evidence="1 2">
    <name type="scientific">Thermasporomyces composti</name>
    <dbReference type="NCBI Taxonomy" id="696763"/>
    <lineage>
        <taxon>Bacteria</taxon>
        <taxon>Bacillati</taxon>
        <taxon>Actinomycetota</taxon>
        <taxon>Actinomycetes</taxon>
        <taxon>Propionibacteriales</taxon>
        <taxon>Nocardioidaceae</taxon>
        <taxon>Thermasporomyces</taxon>
    </lineage>
</organism>
<sequence length="91" mass="9698">MDCAGCGPCPCGGSKLNGMTWTWRLEDADGNPVDVGGLARVEFPSQSDAESWIGETWRELRAAGVDQVTLLEAGREVYGPMSLHPADESAD</sequence>
<comment type="caution">
    <text evidence="1">The sequence shown here is derived from an EMBL/GenBank/DDBJ whole genome shotgun (WGS) entry which is preliminary data.</text>
</comment>
<protein>
    <submittedName>
        <fullName evidence="1">Uncharacterized protein</fullName>
    </submittedName>
</protein>
<keyword evidence="2" id="KW-1185">Reference proteome</keyword>
<dbReference type="EMBL" id="QTUC01000001">
    <property type="protein sequence ID" value="REF34923.1"/>
    <property type="molecule type" value="Genomic_DNA"/>
</dbReference>
<evidence type="ECO:0000313" key="2">
    <source>
        <dbReference type="Proteomes" id="UP000256485"/>
    </source>
</evidence>
<evidence type="ECO:0000313" key="1">
    <source>
        <dbReference type="EMBL" id="REF34923.1"/>
    </source>
</evidence>
<gene>
    <name evidence="1" type="ORF">DFJ64_0289</name>
</gene>
<dbReference type="Proteomes" id="UP000256485">
    <property type="component" value="Unassembled WGS sequence"/>
</dbReference>
<proteinExistence type="predicted"/>